<dbReference type="PROSITE" id="PS51819">
    <property type="entry name" value="VOC"/>
    <property type="match status" value="1"/>
</dbReference>
<reference evidence="2 3" key="1">
    <citation type="journal article" date="2018" name="Nat. Biotechnol.">
        <title>A standardized bacterial taxonomy based on genome phylogeny substantially revises the tree of life.</title>
        <authorList>
            <person name="Parks D.H."/>
            <person name="Chuvochina M."/>
            <person name="Waite D.W."/>
            <person name="Rinke C."/>
            <person name="Skarshewski A."/>
            <person name="Chaumeil P.A."/>
            <person name="Hugenholtz P."/>
        </authorList>
    </citation>
    <scope>NUCLEOTIDE SEQUENCE [LARGE SCALE GENOMIC DNA]</scope>
    <source>
        <strain evidence="2">UBA9375</strain>
    </source>
</reference>
<organism evidence="2 3">
    <name type="scientific">Gimesia maris</name>
    <dbReference type="NCBI Taxonomy" id="122"/>
    <lineage>
        <taxon>Bacteria</taxon>
        <taxon>Pseudomonadati</taxon>
        <taxon>Planctomycetota</taxon>
        <taxon>Planctomycetia</taxon>
        <taxon>Planctomycetales</taxon>
        <taxon>Planctomycetaceae</taxon>
        <taxon>Gimesia</taxon>
    </lineage>
</organism>
<dbReference type="InterPro" id="IPR029068">
    <property type="entry name" value="Glyas_Bleomycin-R_OHBP_Dase"/>
</dbReference>
<dbReference type="SUPFAM" id="SSF54593">
    <property type="entry name" value="Glyoxalase/Bleomycin resistance protein/Dihydroxybiphenyl dioxygenase"/>
    <property type="match status" value="1"/>
</dbReference>
<dbReference type="Gene3D" id="3.30.720.120">
    <property type="match status" value="1"/>
</dbReference>
<evidence type="ECO:0000313" key="2">
    <source>
        <dbReference type="EMBL" id="HCO24959.1"/>
    </source>
</evidence>
<dbReference type="InterPro" id="IPR037523">
    <property type="entry name" value="VOC_core"/>
</dbReference>
<name>A0A3D3R849_9PLAN</name>
<dbReference type="AlphaFoldDB" id="A0A3D3R849"/>
<protein>
    <submittedName>
        <fullName evidence="2">Glyoxalase</fullName>
    </submittedName>
</protein>
<gene>
    <name evidence="2" type="ORF">DIT97_18755</name>
</gene>
<dbReference type="PANTHER" id="PTHR34109">
    <property type="entry name" value="BNAUNNG04460D PROTEIN-RELATED"/>
    <property type="match status" value="1"/>
</dbReference>
<evidence type="ECO:0000313" key="3">
    <source>
        <dbReference type="Proteomes" id="UP000263642"/>
    </source>
</evidence>
<dbReference type="PANTHER" id="PTHR34109:SF1">
    <property type="entry name" value="VOC DOMAIN-CONTAINING PROTEIN"/>
    <property type="match status" value="1"/>
</dbReference>
<comment type="caution">
    <text evidence="2">The sequence shown here is derived from an EMBL/GenBank/DDBJ whole genome shotgun (WGS) entry which is preliminary data.</text>
</comment>
<dbReference type="CDD" id="cd07246">
    <property type="entry name" value="VOC_like"/>
    <property type="match status" value="1"/>
</dbReference>
<dbReference type="InterPro" id="IPR004360">
    <property type="entry name" value="Glyas_Fos-R_dOase_dom"/>
</dbReference>
<dbReference type="Pfam" id="PF00903">
    <property type="entry name" value="Glyoxalase"/>
    <property type="match status" value="1"/>
</dbReference>
<accession>A0A3D3R849</accession>
<evidence type="ECO:0000259" key="1">
    <source>
        <dbReference type="PROSITE" id="PS51819"/>
    </source>
</evidence>
<proteinExistence type="predicted"/>
<dbReference type="Proteomes" id="UP000263642">
    <property type="component" value="Unassembled WGS sequence"/>
</dbReference>
<sequence>MNSAKQNTDVKPVPEGMHTVTPHLVCDGAADAIAFYEKAFGAVEQMRMPGPNGRLMHGCIKIGDSQVMLVDANSDCGIQGPKELSGSPVTLHLQVEDADALIEQAVAAGATLKMPVTDMFWGDRYGQVEDPFGHCWAIATHVRDLSLEEIQEGMQAMFSQG</sequence>
<dbReference type="EMBL" id="DQAY01000114">
    <property type="protein sequence ID" value="HCO24959.1"/>
    <property type="molecule type" value="Genomic_DNA"/>
</dbReference>
<dbReference type="Gene3D" id="3.30.720.110">
    <property type="match status" value="1"/>
</dbReference>
<feature type="domain" description="VOC" evidence="1">
    <location>
        <begin position="16"/>
        <end position="141"/>
    </location>
</feature>